<sequence length="104" mass="11809">MIGTCGFKNLNQVSRHAEIGGNYSSSVWGRGYATEALNALLRYGFTVLRLNKIYAQASSDNESVMKLLNNYGFTQEGRLQEHLRLNDACKDLYMFSLLKNEYTD</sequence>
<dbReference type="EMBL" id="CP031092">
    <property type="protein sequence ID" value="AXF55983.1"/>
    <property type="molecule type" value="Genomic_DNA"/>
</dbReference>
<dbReference type="KEGG" id="rue:DT065_08055"/>
<proteinExistence type="predicted"/>
<dbReference type="PROSITE" id="PS51186">
    <property type="entry name" value="GNAT"/>
    <property type="match status" value="1"/>
</dbReference>
<dbReference type="InterPro" id="IPR016181">
    <property type="entry name" value="Acyl_CoA_acyltransferase"/>
</dbReference>
<name>A0A345BYF2_9BACI</name>
<dbReference type="Gene3D" id="3.40.630.30">
    <property type="match status" value="1"/>
</dbReference>
<dbReference type="AlphaFoldDB" id="A0A345BYF2"/>
<dbReference type="Proteomes" id="UP000252100">
    <property type="component" value="Chromosome"/>
</dbReference>
<dbReference type="GO" id="GO:0005737">
    <property type="term" value="C:cytoplasm"/>
    <property type="evidence" value="ECO:0007669"/>
    <property type="project" value="TreeGrafter"/>
</dbReference>
<dbReference type="GO" id="GO:0008999">
    <property type="term" value="F:protein-N-terminal-alanine acetyltransferase activity"/>
    <property type="evidence" value="ECO:0007669"/>
    <property type="project" value="TreeGrafter"/>
</dbReference>
<dbReference type="Pfam" id="PF13302">
    <property type="entry name" value="Acetyltransf_3"/>
    <property type="match status" value="1"/>
</dbReference>
<reference evidence="2 3" key="1">
    <citation type="journal article" date="2018" name="J. Microbiol.">
        <title>Salicibibacter kimchii gen. nov., sp. nov., a moderately halophilic and alkalitolerant bacterium in the family Bacillaceae, isolated from kimchi.</title>
        <authorList>
            <person name="Jang J.Y."/>
            <person name="Oh Y.J."/>
            <person name="Lim S.K."/>
            <person name="Park H.K."/>
            <person name="Lee C."/>
            <person name="Kim J.Y."/>
            <person name="Lee M.A."/>
            <person name="Choi H.J."/>
        </authorList>
    </citation>
    <scope>NUCLEOTIDE SEQUENCE [LARGE SCALE GENOMIC DNA]</scope>
    <source>
        <strain evidence="2 3">NKC1-1</strain>
    </source>
</reference>
<dbReference type="PANTHER" id="PTHR43441:SF11">
    <property type="entry name" value="RIBOSOMAL-PROTEIN-SERINE ACETYLTRANSFERASE"/>
    <property type="match status" value="1"/>
</dbReference>
<keyword evidence="2" id="KW-0808">Transferase</keyword>
<feature type="domain" description="N-acetyltransferase" evidence="1">
    <location>
        <begin position="1"/>
        <end position="99"/>
    </location>
</feature>
<dbReference type="GO" id="GO:1990189">
    <property type="term" value="F:protein N-terminal-serine acetyltransferase activity"/>
    <property type="evidence" value="ECO:0007669"/>
    <property type="project" value="TreeGrafter"/>
</dbReference>
<organism evidence="2 3">
    <name type="scientific">Salicibibacter kimchii</name>
    <dbReference type="NCBI Taxonomy" id="2099786"/>
    <lineage>
        <taxon>Bacteria</taxon>
        <taxon>Bacillati</taxon>
        <taxon>Bacillota</taxon>
        <taxon>Bacilli</taxon>
        <taxon>Bacillales</taxon>
        <taxon>Bacillaceae</taxon>
        <taxon>Salicibibacter</taxon>
    </lineage>
</organism>
<dbReference type="InterPro" id="IPR051908">
    <property type="entry name" value="Ribosomal_N-acetyltransferase"/>
</dbReference>
<gene>
    <name evidence="2" type="ORF">DT065_08055</name>
</gene>
<evidence type="ECO:0000313" key="2">
    <source>
        <dbReference type="EMBL" id="AXF55983.1"/>
    </source>
</evidence>
<accession>A0A345BYF2</accession>
<evidence type="ECO:0000313" key="3">
    <source>
        <dbReference type="Proteomes" id="UP000252100"/>
    </source>
</evidence>
<evidence type="ECO:0000259" key="1">
    <source>
        <dbReference type="PROSITE" id="PS51186"/>
    </source>
</evidence>
<dbReference type="PANTHER" id="PTHR43441">
    <property type="entry name" value="RIBOSOMAL-PROTEIN-SERINE ACETYLTRANSFERASE"/>
    <property type="match status" value="1"/>
</dbReference>
<protein>
    <submittedName>
        <fullName evidence="2">N-acetyltransferase</fullName>
    </submittedName>
</protein>
<dbReference type="SUPFAM" id="SSF55729">
    <property type="entry name" value="Acyl-CoA N-acyltransferases (Nat)"/>
    <property type="match status" value="1"/>
</dbReference>
<dbReference type="InterPro" id="IPR000182">
    <property type="entry name" value="GNAT_dom"/>
</dbReference>
<keyword evidence="3" id="KW-1185">Reference proteome</keyword>
<dbReference type="RefSeq" id="WP_114372356.1">
    <property type="nucleotide sequence ID" value="NZ_CP031092.1"/>
</dbReference>